<dbReference type="GeneID" id="72440528"/>
<dbReference type="Pfam" id="PF22513">
    <property type="entry name" value="FitA-like_RHH"/>
    <property type="match status" value="1"/>
</dbReference>
<name>A0A061SQZ1_9RHOB</name>
<protein>
    <submittedName>
        <fullName evidence="3">Plasmid stabilization protein</fullName>
    </submittedName>
</protein>
<proteinExistence type="predicted"/>
<evidence type="ECO:0000256" key="1">
    <source>
        <dbReference type="SAM" id="MobiDB-lite"/>
    </source>
</evidence>
<dbReference type="RefSeq" id="WP_037910364.1">
    <property type="nucleotide sequence ID" value="NZ_CP069000.1"/>
</dbReference>
<evidence type="ECO:0000313" key="4">
    <source>
        <dbReference type="Proteomes" id="UP000027337"/>
    </source>
</evidence>
<dbReference type="eggNOG" id="COG4691">
    <property type="taxonomic scope" value="Bacteria"/>
</dbReference>
<dbReference type="AlphaFoldDB" id="A0A061SQZ1"/>
<dbReference type="Gene3D" id="1.10.1220.10">
    <property type="entry name" value="Met repressor-like"/>
    <property type="match status" value="1"/>
</dbReference>
<comment type="caution">
    <text evidence="3">The sequence shown here is derived from an EMBL/GenBank/DDBJ whole genome shotgun (WGS) entry which is preliminary data.</text>
</comment>
<feature type="region of interest" description="Disordered" evidence="1">
    <location>
        <begin position="64"/>
        <end position="85"/>
    </location>
</feature>
<gene>
    <name evidence="3" type="ORF">PM02_16115</name>
</gene>
<dbReference type="GO" id="GO:0006355">
    <property type="term" value="P:regulation of DNA-templated transcription"/>
    <property type="evidence" value="ECO:0007669"/>
    <property type="project" value="InterPro"/>
</dbReference>
<organism evidence="3 4">
    <name type="scientific">Sulfitobacter mediterraneus</name>
    <dbReference type="NCBI Taxonomy" id="83219"/>
    <lineage>
        <taxon>Bacteria</taxon>
        <taxon>Pseudomonadati</taxon>
        <taxon>Pseudomonadota</taxon>
        <taxon>Alphaproteobacteria</taxon>
        <taxon>Rhodobacterales</taxon>
        <taxon>Roseobacteraceae</taxon>
        <taxon>Sulfitobacter</taxon>
    </lineage>
</organism>
<dbReference type="STRING" id="83219.PM02_16115"/>
<accession>A0A061SQZ1</accession>
<dbReference type="InterPro" id="IPR013321">
    <property type="entry name" value="Arc_rbn_hlx_hlx"/>
</dbReference>
<reference evidence="3 4" key="1">
    <citation type="journal article" date="2014" name="Genome Announc.">
        <title>Draft Genome Sequences of Two Isolates of the Roseobacter Group, Sulfitobacter sp. Strains 3SOLIMAR09 and 1FIGIMAR09, from Harbors of Mallorca Island (Mediterranean Sea).</title>
        <authorList>
            <person name="Mas-Llado M."/>
            <person name="Pina-Villalonga J.M."/>
            <person name="Brunet-Galmes I."/>
            <person name="Nogales B."/>
            <person name="Bosch R."/>
        </authorList>
    </citation>
    <scope>NUCLEOTIDE SEQUENCE [LARGE SCALE GENOMIC DNA]</scope>
    <source>
        <strain evidence="3 4">1FIGIMAR09</strain>
    </source>
</reference>
<feature type="compositionally biased region" description="Basic and acidic residues" evidence="1">
    <location>
        <begin position="69"/>
        <end position="79"/>
    </location>
</feature>
<dbReference type="Proteomes" id="UP000027337">
    <property type="component" value="Unassembled WGS sequence"/>
</dbReference>
<sequence length="85" mass="9292">MPTLTIRNIAPEVHQALREQAAAHGRSMEAEVRALLSDHTGAALPKEDGAAFYDRLRARFSGVESDLDLPERRQPRDAPDFGPAG</sequence>
<dbReference type="InterPro" id="IPR010985">
    <property type="entry name" value="Ribbon_hlx_hlx"/>
</dbReference>
<evidence type="ECO:0000313" key="3">
    <source>
        <dbReference type="EMBL" id="KAJ02073.1"/>
    </source>
</evidence>
<dbReference type="SUPFAM" id="SSF47598">
    <property type="entry name" value="Ribbon-helix-helix"/>
    <property type="match status" value="1"/>
</dbReference>
<keyword evidence="4" id="KW-1185">Reference proteome</keyword>
<feature type="domain" description="Antitoxin FitA-like ribbon-helix-helix" evidence="2">
    <location>
        <begin position="2"/>
        <end position="38"/>
    </location>
</feature>
<dbReference type="EMBL" id="JEMU01000015">
    <property type="protein sequence ID" value="KAJ02073.1"/>
    <property type="molecule type" value="Genomic_DNA"/>
</dbReference>
<evidence type="ECO:0000259" key="2">
    <source>
        <dbReference type="Pfam" id="PF22513"/>
    </source>
</evidence>
<dbReference type="InterPro" id="IPR053853">
    <property type="entry name" value="FitA-like_RHH"/>
</dbReference>